<organism evidence="4 5">
    <name type="scientific">Zizania palustris</name>
    <name type="common">Northern wild rice</name>
    <dbReference type="NCBI Taxonomy" id="103762"/>
    <lineage>
        <taxon>Eukaryota</taxon>
        <taxon>Viridiplantae</taxon>
        <taxon>Streptophyta</taxon>
        <taxon>Embryophyta</taxon>
        <taxon>Tracheophyta</taxon>
        <taxon>Spermatophyta</taxon>
        <taxon>Magnoliopsida</taxon>
        <taxon>Liliopsida</taxon>
        <taxon>Poales</taxon>
        <taxon>Poaceae</taxon>
        <taxon>BOP clade</taxon>
        <taxon>Oryzoideae</taxon>
        <taxon>Oryzeae</taxon>
        <taxon>Zizaniinae</taxon>
        <taxon>Zizania</taxon>
    </lineage>
</organism>
<proteinExistence type="predicted"/>
<sequence>MAMVPAADKAELVEVTLRAVGPSRPTTLRLPPLLSVADLRRHIAHDRCLPEDRLRLVLRGRNLPYHDDAHVNLRDGDSLIVAVAPKPPANHLRDDSDDDDDDGEELKFKIPETTTWWKKRIFIFLRDKLRLPDILLMALFSLSMKVWILIAMWFLFAPIAQKYGVGPLYILGTGFLVILCNLGRRQQGDVSAYSIFNEDFRELPGTLNADRIDRDIRADFRNIPVKSVWPGPARSGQNRLTKPSGSRGLLFFTAPFPRSFHRLTAQPRALLLSSRPALAHTTAPSPLSCPPAWPHTTAPDPVLSLLLPDGLLSLYRARSRPLPSCPPACPISTAPDPCGGARRPSAGGKTPPSRARLEYDLEDLN</sequence>
<comment type="caution">
    <text evidence="4">The sequence shown here is derived from an EMBL/GenBank/DDBJ whole genome shotgun (WGS) entry which is preliminary data.</text>
</comment>
<reference evidence="4" key="1">
    <citation type="journal article" date="2021" name="bioRxiv">
        <title>Whole Genome Assembly and Annotation of Northern Wild Rice, Zizania palustris L., Supports a Whole Genome Duplication in the Zizania Genus.</title>
        <authorList>
            <person name="Haas M."/>
            <person name="Kono T."/>
            <person name="Macchietto M."/>
            <person name="Millas R."/>
            <person name="McGilp L."/>
            <person name="Shao M."/>
            <person name="Duquette J."/>
            <person name="Hirsch C.N."/>
            <person name="Kimball J."/>
        </authorList>
    </citation>
    <scope>NUCLEOTIDE SEQUENCE</scope>
    <source>
        <tissue evidence="4">Fresh leaf tissue</tissue>
    </source>
</reference>
<feature type="transmembrane region" description="Helical" evidence="2">
    <location>
        <begin position="134"/>
        <end position="157"/>
    </location>
</feature>
<dbReference type="InterPro" id="IPR019387">
    <property type="entry name" value="SAYSvFN_dom"/>
</dbReference>
<dbReference type="EMBL" id="JAAALK010000283">
    <property type="protein sequence ID" value="KAG8070714.1"/>
    <property type="molecule type" value="Genomic_DNA"/>
</dbReference>
<evidence type="ECO:0000256" key="1">
    <source>
        <dbReference type="SAM" id="MobiDB-lite"/>
    </source>
</evidence>
<keyword evidence="2" id="KW-0472">Membrane</keyword>
<dbReference type="Proteomes" id="UP000729402">
    <property type="component" value="Unassembled WGS sequence"/>
</dbReference>
<dbReference type="OrthoDB" id="71310at2759"/>
<dbReference type="InterPro" id="IPR000626">
    <property type="entry name" value="Ubiquitin-like_dom"/>
</dbReference>
<dbReference type="CDD" id="cd17039">
    <property type="entry name" value="Ubl_ubiquitin_like"/>
    <property type="match status" value="1"/>
</dbReference>
<evidence type="ECO:0000259" key="3">
    <source>
        <dbReference type="PROSITE" id="PS50053"/>
    </source>
</evidence>
<name>A0A8J5W2K0_ZIZPA</name>
<dbReference type="Pfam" id="PF10260">
    <property type="entry name" value="SAYSvFN"/>
    <property type="match status" value="1"/>
</dbReference>
<keyword evidence="5" id="KW-1185">Reference proteome</keyword>
<dbReference type="AlphaFoldDB" id="A0A8J5W2K0"/>
<evidence type="ECO:0000256" key="2">
    <source>
        <dbReference type="SAM" id="Phobius"/>
    </source>
</evidence>
<feature type="transmembrane region" description="Helical" evidence="2">
    <location>
        <begin position="163"/>
        <end position="182"/>
    </location>
</feature>
<feature type="domain" description="Ubiquitin-like" evidence="3">
    <location>
        <begin position="13"/>
        <end position="83"/>
    </location>
</feature>
<dbReference type="PROSITE" id="PS50053">
    <property type="entry name" value="UBIQUITIN_2"/>
    <property type="match status" value="1"/>
</dbReference>
<evidence type="ECO:0000313" key="4">
    <source>
        <dbReference type="EMBL" id="KAG8070714.1"/>
    </source>
</evidence>
<evidence type="ECO:0000313" key="5">
    <source>
        <dbReference type="Proteomes" id="UP000729402"/>
    </source>
</evidence>
<keyword evidence="2" id="KW-0812">Transmembrane</keyword>
<reference evidence="4" key="2">
    <citation type="submission" date="2021-02" db="EMBL/GenBank/DDBJ databases">
        <authorList>
            <person name="Kimball J.A."/>
            <person name="Haas M.W."/>
            <person name="Macchietto M."/>
            <person name="Kono T."/>
            <person name="Duquette J."/>
            <person name="Shao M."/>
        </authorList>
    </citation>
    <scope>NUCLEOTIDE SEQUENCE</scope>
    <source>
        <tissue evidence="4">Fresh leaf tissue</tissue>
    </source>
</reference>
<dbReference type="InterPro" id="IPR039159">
    <property type="entry name" value="SAYSD1"/>
</dbReference>
<keyword evidence="2" id="KW-1133">Transmembrane helix</keyword>
<feature type="region of interest" description="Disordered" evidence="1">
    <location>
        <begin position="333"/>
        <end position="365"/>
    </location>
</feature>
<dbReference type="PANTHER" id="PTHR13527">
    <property type="entry name" value="SAYSVFN DOMAIN-CONTAINING PROTEIN 1"/>
    <property type="match status" value="1"/>
</dbReference>
<accession>A0A8J5W2K0</accession>
<protein>
    <recommendedName>
        <fullName evidence="3">Ubiquitin-like domain-containing protein</fullName>
    </recommendedName>
</protein>
<gene>
    <name evidence="4" type="ORF">GUJ93_ZPchr0006g42443</name>
</gene>
<dbReference type="PANTHER" id="PTHR13527:SF0">
    <property type="entry name" value="SAYSVFN DOMAIN-CONTAINING PROTEIN 1"/>
    <property type="match status" value="1"/>
</dbReference>